<keyword evidence="2 3" id="KW-0687">Ribonucleoprotein</keyword>
<evidence type="ECO:0000313" key="6">
    <source>
        <dbReference type="EMBL" id="UWD33951.1"/>
    </source>
</evidence>
<name>A0ABY5TWP7_9BACT</name>
<evidence type="ECO:0000256" key="5">
    <source>
        <dbReference type="RuleBase" id="RU004524"/>
    </source>
</evidence>
<evidence type="ECO:0000313" key="7">
    <source>
        <dbReference type="Proteomes" id="UP001058364"/>
    </source>
</evidence>
<dbReference type="SMART" id="SM01387">
    <property type="entry name" value="Ribosomal_S15"/>
    <property type="match status" value="1"/>
</dbReference>
<comment type="function">
    <text evidence="3">Forms an intersubunit bridge (bridge B4) with the 23S rRNA of the 50S subunit in the ribosome.</text>
</comment>
<dbReference type="CDD" id="cd00353">
    <property type="entry name" value="Ribosomal_S15p_S13e"/>
    <property type="match status" value="1"/>
</dbReference>
<dbReference type="PANTHER" id="PTHR23321:SF26">
    <property type="entry name" value="SMALL RIBOSOMAL SUBUNIT PROTEIN US15M"/>
    <property type="match status" value="1"/>
</dbReference>
<dbReference type="Pfam" id="PF00312">
    <property type="entry name" value="Ribosomal_S15"/>
    <property type="match status" value="1"/>
</dbReference>
<comment type="subunit">
    <text evidence="3">Part of the 30S ribosomal subunit. Forms a bridge to the 50S subunit in the 70S ribosome, contacting the 23S rRNA.</text>
</comment>
<keyword evidence="7" id="KW-1185">Reference proteome</keyword>
<dbReference type="InterPro" id="IPR005290">
    <property type="entry name" value="Ribosomal_uS15_bac-type"/>
</dbReference>
<proteinExistence type="inferred from homology"/>
<comment type="function">
    <text evidence="3 5">One of the primary rRNA binding proteins, it binds directly to 16S rRNA where it helps nucleate assembly of the platform of the 30S subunit by binding and bridging several RNA helices of the 16S rRNA.</text>
</comment>
<dbReference type="HAMAP" id="MF_01343_B">
    <property type="entry name" value="Ribosomal_uS15_B"/>
    <property type="match status" value="1"/>
</dbReference>
<accession>A0ABY5TWP7</accession>
<dbReference type="InterPro" id="IPR000589">
    <property type="entry name" value="Ribosomal_uS15"/>
</dbReference>
<dbReference type="InterPro" id="IPR009068">
    <property type="entry name" value="uS15_NS1_RNA-bd_sf"/>
</dbReference>
<dbReference type="GO" id="GO:0005840">
    <property type="term" value="C:ribosome"/>
    <property type="evidence" value="ECO:0007669"/>
    <property type="project" value="UniProtKB-KW"/>
</dbReference>
<keyword evidence="1 3" id="KW-0689">Ribosomal protein</keyword>
<dbReference type="Gene3D" id="6.10.250.3130">
    <property type="match status" value="1"/>
</dbReference>
<evidence type="ECO:0000256" key="1">
    <source>
        <dbReference type="ARBA" id="ARBA00022980"/>
    </source>
</evidence>
<dbReference type="PROSITE" id="PS00362">
    <property type="entry name" value="RIBOSOMAL_S15"/>
    <property type="match status" value="1"/>
</dbReference>
<protein>
    <recommendedName>
        <fullName evidence="3">Small ribosomal subunit protein uS15</fullName>
    </recommendedName>
</protein>
<dbReference type="NCBIfam" id="TIGR00952">
    <property type="entry name" value="S15_bact"/>
    <property type="match status" value="1"/>
</dbReference>
<gene>
    <name evidence="3 6" type="primary">rpsO</name>
    <name evidence="6" type="ORF">NX772_02480</name>
</gene>
<dbReference type="EMBL" id="CP103423">
    <property type="protein sequence ID" value="UWD33951.1"/>
    <property type="molecule type" value="Genomic_DNA"/>
</dbReference>
<reference evidence="6" key="1">
    <citation type="submission" date="2022-08" db="EMBL/GenBank/DDBJ databases">
        <title>Complete genome sequence of Mycoplasma molare type strain H 542.</title>
        <authorList>
            <person name="Spergser J."/>
        </authorList>
    </citation>
    <scope>NUCLEOTIDE SEQUENCE</scope>
    <source>
        <strain evidence="6">H 542</strain>
    </source>
</reference>
<dbReference type="PANTHER" id="PTHR23321">
    <property type="entry name" value="RIBOSOMAL PROTEIN S15, BACTERIAL AND ORGANELLAR"/>
    <property type="match status" value="1"/>
</dbReference>
<organism evidence="6 7">
    <name type="scientific">Mesomycoplasma molare</name>
    <dbReference type="NCBI Taxonomy" id="171288"/>
    <lineage>
        <taxon>Bacteria</taxon>
        <taxon>Bacillati</taxon>
        <taxon>Mycoplasmatota</taxon>
        <taxon>Mycoplasmoidales</taxon>
        <taxon>Metamycoplasmataceae</taxon>
        <taxon>Mesomycoplasma</taxon>
    </lineage>
</organism>
<evidence type="ECO:0000256" key="2">
    <source>
        <dbReference type="ARBA" id="ARBA00023274"/>
    </source>
</evidence>
<keyword evidence="3 5" id="KW-0694">RNA-binding</keyword>
<dbReference type="SUPFAM" id="SSF47060">
    <property type="entry name" value="S15/NS1 RNA-binding domain"/>
    <property type="match status" value="1"/>
</dbReference>
<evidence type="ECO:0000256" key="3">
    <source>
        <dbReference type="HAMAP-Rule" id="MF_01343"/>
    </source>
</evidence>
<sequence>MVSKERKRELTIEFGGNEKNTGMIEVQIAILTEDIESLKKHFEVNKKDKHSKRGFMAKVNKRKKLLSYLKETNFDSYKATIEKLGIRK</sequence>
<dbReference type="Gene3D" id="1.10.287.10">
    <property type="entry name" value="S15/NS1, RNA-binding"/>
    <property type="match status" value="1"/>
</dbReference>
<dbReference type="RefSeq" id="WP_027123455.1">
    <property type="nucleotide sequence ID" value="NZ_CP103423.1"/>
</dbReference>
<keyword evidence="3 5" id="KW-0699">rRNA-binding</keyword>
<comment type="similarity">
    <text evidence="3 4">Belongs to the universal ribosomal protein uS15 family.</text>
</comment>
<evidence type="ECO:0000256" key="4">
    <source>
        <dbReference type="RuleBase" id="RU003919"/>
    </source>
</evidence>
<dbReference type="Proteomes" id="UP001058364">
    <property type="component" value="Chromosome"/>
</dbReference>